<feature type="transmembrane region" description="Helical" evidence="1">
    <location>
        <begin position="28"/>
        <end position="54"/>
    </location>
</feature>
<gene>
    <name evidence="2" type="ORF">I41_48870</name>
</gene>
<dbReference type="Proteomes" id="UP000317909">
    <property type="component" value="Chromosome"/>
</dbReference>
<keyword evidence="1" id="KW-0812">Transmembrane</keyword>
<evidence type="ECO:0000313" key="3">
    <source>
        <dbReference type="Proteomes" id="UP000317909"/>
    </source>
</evidence>
<reference evidence="2 3" key="1">
    <citation type="submission" date="2019-02" db="EMBL/GenBank/DDBJ databases">
        <title>Deep-cultivation of Planctomycetes and their phenomic and genomic characterization uncovers novel biology.</title>
        <authorList>
            <person name="Wiegand S."/>
            <person name="Jogler M."/>
            <person name="Boedeker C."/>
            <person name="Pinto D."/>
            <person name="Vollmers J."/>
            <person name="Rivas-Marin E."/>
            <person name="Kohn T."/>
            <person name="Peeters S.H."/>
            <person name="Heuer A."/>
            <person name="Rast P."/>
            <person name="Oberbeckmann S."/>
            <person name="Bunk B."/>
            <person name="Jeske O."/>
            <person name="Meyerdierks A."/>
            <person name="Storesund J.E."/>
            <person name="Kallscheuer N."/>
            <person name="Luecker S."/>
            <person name="Lage O.M."/>
            <person name="Pohl T."/>
            <person name="Merkel B.J."/>
            <person name="Hornburger P."/>
            <person name="Mueller R.-W."/>
            <person name="Bruemmer F."/>
            <person name="Labrenz M."/>
            <person name="Spormann A.M."/>
            <person name="Op den Camp H."/>
            <person name="Overmann J."/>
            <person name="Amann R."/>
            <person name="Jetten M.S.M."/>
            <person name="Mascher T."/>
            <person name="Medema M.H."/>
            <person name="Devos D.P."/>
            <person name="Kaster A.-K."/>
            <person name="Ovreas L."/>
            <person name="Rohde M."/>
            <person name="Galperin M.Y."/>
            <person name="Jogler C."/>
        </authorList>
    </citation>
    <scope>NUCLEOTIDE SEQUENCE [LARGE SCALE GENOMIC DNA]</scope>
    <source>
        <strain evidence="2 3">I41</strain>
    </source>
</reference>
<feature type="transmembrane region" description="Helical" evidence="1">
    <location>
        <begin position="66"/>
        <end position="83"/>
    </location>
</feature>
<name>A0A517U4T9_9BACT</name>
<sequence>MAMKTNNRFELAGRAHVGSPARFPFNPAVALAGAAAGALLGGVVTFFVTAMLGVEWASRLAMNPHVAFSCGILGAWLAASFVLDDGDKAVATTPLSIVAGALVARPLNPVAAPRVAA</sequence>
<dbReference type="AlphaFoldDB" id="A0A517U4T9"/>
<proteinExistence type="predicted"/>
<dbReference type="EMBL" id="CP036339">
    <property type="protein sequence ID" value="QDT75647.1"/>
    <property type="molecule type" value="Genomic_DNA"/>
</dbReference>
<keyword evidence="1" id="KW-1133">Transmembrane helix</keyword>
<keyword evidence="3" id="KW-1185">Reference proteome</keyword>
<keyword evidence="1" id="KW-0472">Membrane</keyword>
<evidence type="ECO:0000256" key="1">
    <source>
        <dbReference type="SAM" id="Phobius"/>
    </source>
</evidence>
<dbReference type="KEGG" id="llh:I41_48870"/>
<evidence type="ECO:0000313" key="2">
    <source>
        <dbReference type="EMBL" id="QDT75647.1"/>
    </source>
</evidence>
<organism evidence="2 3">
    <name type="scientific">Lacipirellula limnantheis</name>
    <dbReference type="NCBI Taxonomy" id="2528024"/>
    <lineage>
        <taxon>Bacteria</taxon>
        <taxon>Pseudomonadati</taxon>
        <taxon>Planctomycetota</taxon>
        <taxon>Planctomycetia</taxon>
        <taxon>Pirellulales</taxon>
        <taxon>Lacipirellulaceae</taxon>
        <taxon>Lacipirellula</taxon>
    </lineage>
</organism>
<accession>A0A517U4T9</accession>
<protein>
    <submittedName>
        <fullName evidence="2">Uncharacterized protein</fullName>
    </submittedName>
</protein>